<dbReference type="PROSITE" id="PS00059">
    <property type="entry name" value="ADH_ZINC"/>
    <property type="match status" value="1"/>
</dbReference>
<keyword evidence="2 4" id="KW-0862">Zinc</keyword>
<evidence type="ECO:0000313" key="6">
    <source>
        <dbReference type="EMBL" id="MBD1602053.1"/>
    </source>
</evidence>
<reference evidence="6 7" key="1">
    <citation type="journal article" date="2020" name="Insects">
        <title>Bacteria Belonging to Pseudomonas typographi sp. nov. from the Bark Beetle Ips typographus Have Genomic Potential to Aid in the Host Ecology.</title>
        <authorList>
            <person name="Peral-Aranega E."/>
            <person name="Saati-Santamaria Z."/>
            <person name="Kolarik M."/>
            <person name="Rivas R."/>
            <person name="Garcia-Fraile P."/>
        </authorList>
    </citation>
    <scope>NUCLEOTIDE SEQUENCE [LARGE SCALE GENOMIC DNA]</scope>
    <source>
        <strain evidence="6 7">CA3A</strain>
    </source>
</reference>
<dbReference type="InterPro" id="IPR002328">
    <property type="entry name" value="ADH_Zn_CS"/>
</dbReference>
<dbReference type="SMART" id="SM00829">
    <property type="entry name" value="PKS_ER"/>
    <property type="match status" value="1"/>
</dbReference>
<dbReference type="InterPro" id="IPR013154">
    <property type="entry name" value="ADH-like_N"/>
</dbReference>
<comment type="cofactor">
    <cofactor evidence="4">
        <name>Zn(2+)</name>
        <dbReference type="ChEBI" id="CHEBI:29105"/>
    </cofactor>
</comment>
<dbReference type="SUPFAM" id="SSF51735">
    <property type="entry name" value="NAD(P)-binding Rossmann-fold domains"/>
    <property type="match status" value="1"/>
</dbReference>
<keyword evidence="1 4" id="KW-0479">Metal-binding</keyword>
<feature type="domain" description="Enoyl reductase (ER)" evidence="5">
    <location>
        <begin position="23"/>
        <end position="362"/>
    </location>
</feature>
<accession>A0ABR7Z9W9</accession>
<dbReference type="InterPro" id="IPR050129">
    <property type="entry name" value="Zn_alcohol_dh"/>
</dbReference>
<dbReference type="Pfam" id="PF00107">
    <property type="entry name" value="ADH_zinc_N"/>
    <property type="match status" value="1"/>
</dbReference>
<dbReference type="Gene3D" id="3.90.180.10">
    <property type="entry name" value="Medium-chain alcohol dehydrogenases, catalytic domain"/>
    <property type="match status" value="1"/>
</dbReference>
<sequence>MMTLQVDNHGDIPETMRAAVLFGPGDIRVIEKPVPKPGPGEVLVKVAECGMCGTDLKIYDGHFPGTPPYGAFTPGHEWTGTVVALGDTVDELAVGDRVCIEAHHGCGRCENCLAGKYTMCLNYGDSAKGQRASGMTADGGFAEYVVHYASSLYKMADSISFKDAVLITTAGTGLFGLDSAGGYVVGQDVAIFGGGPVGLMTVQLAKQLGAEKVILCDIDQNRLDLGKTLGADHVINSSETDPVKAILDLTGGLGVHLAIDSAGAASIPDLLLHCTRRGGKLLLIAFYAKPVTLDLAKAIREGIQIHTSRGEGGGDVARALHLAEMGRLRCGELVTHEFPLENIADALSIVRSHEGDPIKVAIKF</sequence>
<evidence type="ECO:0000259" key="5">
    <source>
        <dbReference type="SMART" id="SM00829"/>
    </source>
</evidence>
<evidence type="ECO:0000256" key="2">
    <source>
        <dbReference type="ARBA" id="ARBA00022833"/>
    </source>
</evidence>
<proteinExistence type="inferred from homology"/>
<evidence type="ECO:0000256" key="1">
    <source>
        <dbReference type="ARBA" id="ARBA00022723"/>
    </source>
</evidence>
<dbReference type="Pfam" id="PF08240">
    <property type="entry name" value="ADH_N"/>
    <property type="match status" value="1"/>
</dbReference>
<keyword evidence="7" id="KW-1185">Reference proteome</keyword>
<dbReference type="InterPro" id="IPR036291">
    <property type="entry name" value="NAD(P)-bd_dom_sf"/>
</dbReference>
<dbReference type="PANTHER" id="PTHR43401">
    <property type="entry name" value="L-THREONINE 3-DEHYDROGENASE"/>
    <property type="match status" value="1"/>
</dbReference>
<dbReference type="EMBL" id="JAAOCA010000050">
    <property type="protein sequence ID" value="MBD1602053.1"/>
    <property type="molecule type" value="Genomic_DNA"/>
</dbReference>
<dbReference type="RefSeq" id="WP_190426418.1">
    <property type="nucleotide sequence ID" value="NZ_JAAOCA010000050.1"/>
</dbReference>
<dbReference type="InterPro" id="IPR013149">
    <property type="entry name" value="ADH-like_C"/>
</dbReference>
<evidence type="ECO:0000256" key="3">
    <source>
        <dbReference type="ARBA" id="ARBA00023002"/>
    </source>
</evidence>
<evidence type="ECO:0000256" key="4">
    <source>
        <dbReference type="RuleBase" id="RU361277"/>
    </source>
</evidence>
<dbReference type="PANTHER" id="PTHR43401:SF2">
    <property type="entry name" value="L-THREONINE 3-DEHYDROGENASE"/>
    <property type="match status" value="1"/>
</dbReference>
<organism evidence="6 7">
    <name type="scientific">Pseudomonas typographi</name>
    <dbReference type="NCBI Taxonomy" id="2715964"/>
    <lineage>
        <taxon>Bacteria</taxon>
        <taxon>Pseudomonadati</taxon>
        <taxon>Pseudomonadota</taxon>
        <taxon>Gammaproteobacteria</taxon>
        <taxon>Pseudomonadales</taxon>
        <taxon>Pseudomonadaceae</taxon>
        <taxon>Pseudomonas</taxon>
    </lineage>
</organism>
<gene>
    <name evidence="6" type="ORF">HAQ05_25575</name>
</gene>
<dbReference type="Proteomes" id="UP000805841">
    <property type="component" value="Unassembled WGS sequence"/>
</dbReference>
<name>A0ABR7Z9W9_9PSED</name>
<comment type="similarity">
    <text evidence="4">Belongs to the zinc-containing alcohol dehydrogenase family.</text>
</comment>
<protein>
    <submittedName>
        <fullName evidence="6">Alcohol dehydrogenase catalytic domain-containing protein</fullName>
    </submittedName>
</protein>
<keyword evidence="3" id="KW-0560">Oxidoreductase</keyword>
<comment type="caution">
    <text evidence="6">The sequence shown here is derived from an EMBL/GenBank/DDBJ whole genome shotgun (WGS) entry which is preliminary data.</text>
</comment>
<dbReference type="Gene3D" id="3.40.50.720">
    <property type="entry name" value="NAD(P)-binding Rossmann-like Domain"/>
    <property type="match status" value="1"/>
</dbReference>
<dbReference type="InterPro" id="IPR020843">
    <property type="entry name" value="ER"/>
</dbReference>
<evidence type="ECO:0000313" key="7">
    <source>
        <dbReference type="Proteomes" id="UP000805841"/>
    </source>
</evidence>
<dbReference type="InterPro" id="IPR011032">
    <property type="entry name" value="GroES-like_sf"/>
</dbReference>
<dbReference type="SUPFAM" id="SSF50129">
    <property type="entry name" value="GroES-like"/>
    <property type="match status" value="1"/>
</dbReference>